<keyword evidence="2" id="KW-1185">Reference proteome</keyword>
<dbReference type="InterPro" id="IPR051703">
    <property type="entry name" value="NF-kappa-B_Signaling_Reg"/>
</dbReference>
<dbReference type="OrthoDB" id="421276at2759"/>
<evidence type="ECO:0000313" key="2">
    <source>
        <dbReference type="Proteomes" id="UP000242715"/>
    </source>
</evidence>
<proteinExistence type="predicted"/>
<name>A0A2Z6P6N7_TRISU</name>
<gene>
    <name evidence="1" type="ORF">TSUD_34570</name>
</gene>
<dbReference type="PANTHER" id="PTHR46609">
    <property type="entry name" value="EXONUCLEASE, PHAGE-TYPE/RECB, C-TERMINAL DOMAIN-CONTAINING PROTEIN"/>
    <property type="match status" value="1"/>
</dbReference>
<dbReference type="PANTHER" id="PTHR46609:SF4">
    <property type="entry name" value="RESTRICTION ENDONUCLEASE, TYPE II-LIKE SUPERFAMILY PROTEIN"/>
    <property type="match status" value="1"/>
</dbReference>
<evidence type="ECO:0000313" key="1">
    <source>
        <dbReference type="EMBL" id="GAU50303.1"/>
    </source>
</evidence>
<dbReference type="Proteomes" id="UP000242715">
    <property type="component" value="Unassembled WGS sequence"/>
</dbReference>
<dbReference type="EMBL" id="DF974735">
    <property type="protein sequence ID" value="GAU50303.1"/>
    <property type="molecule type" value="Genomic_DNA"/>
</dbReference>
<dbReference type="AlphaFoldDB" id="A0A2Z6P6N7"/>
<dbReference type="InterPro" id="IPR011604">
    <property type="entry name" value="PDDEXK-like_dom_sf"/>
</dbReference>
<sequence length="168" mass="19191">MVHLLHLERFGNGGGILKFTYEESRKQKLTTSTFIAAIGFWRRQSFQLRLEKIGAIEPFSGNHATCWSNIKEVEALERYKLIMRLAASSDGIIKRLVYELPSRRVLEFLQIAKPDDDHTWNHINSVPLNFIKGRGPISACKFCLHILAYKVFILKLNLGEISTCAMPS</sequence>
<accession>A0A2Z6P6N7</accession>
<reference evidence="2" key="1">
    <citation type="journal article" date="2017" name="Front. Plant Sci.">
        <title>Climate Clever Clovers: New Paradigm to Reduce the Environmental Footprint of Ruminants by Breeding Low Methanogenic Forages Utilizing Haplotype Variation.</title>
        <authorList>
            <person name="Kaur P."/>
            <person name="Appels R."/>
            <person name="Bayer P.E."/>
            <person name="Keeble-Gagnere G."/>
            <person name="Wang J."/>
            <person name="Hirakawa H."/>
            <person name="Shirasawa K."/>
            <person name="Vercoe P."/>
            <person name="Stefanova K."/>
            <person name="Durmic Z."/>
            <person name="Nichols P."/>
            <person name="Revell C."/>
            <person name="Isobe S.N."/>
            <person name="Edwards D."/>
            <person name="Erskine W."/>
        </authorList>
    </citation>
    <scope>NUCLEOTIDE SEQUENCE [LARGE SCALE GENOMIC DNA]</scope>
    <source>
        <strain evidence="2">cv. Daliak</strain>
    </source>
</reference>
<protein>
    <submittedName>
        <fullName evidence="1">Uncharacterized protein</fullName>
    </submittedName>
</protein>
<organism evidence="1 2">
    <name type="scientific">Trifolium subterraneum</name>
    <name type="common">Subterranean clover</name>
    <dbReference type="NCBI Taxonomy" id="3900"/>
    <lineage>
        <taxon>Eukaryota</taxon>
        <taxon>Viridiplantae</taxon>
        <taxon>Streptophyta</taxon>
        <taxon>Embryophyta</taxon>
        <taxon>Tracheophyta</taxon>
        <taxon>Spermatophyta</taxon>
        <taxon>Magnoliopsida</taxon>
        <taxon>eudicotyledons</taxon>
        <taxon>Gunneridae</taxon>
        <taxon>Pentapetalae</taxon>
        <taxon>rosids</taxon>
        <taxon>fabids</taxon>
        <taxon>Fabales</taxon>
        <taxon>Fabaceae</taxon>
        <taxon>Papilionoideae</taxon>
        <taxon>50 kb inversion clade</taxon>
        <taxon>NPAAA clade</taxon>
        <taxon>Hologalegina</taxon>
        <taxon>IRL clade</taxon>
        <taxon>Trifolieae</taxon>
        <taxon>Trifolium</taxon>
    </lineage>
</organism>
<dbReference type="Gene3D" id="3.90.320.10">
    <property type="match status" value="1"/>
</dbReference>